<accession>A0ABD0K537</accession>
<name>A0ABD0K537_9CAEN</name>
<dbReference type="InterPro" id="IPR013783">
    <property type="entry name" value="Ig-like_fold"/>
</dbReference>
<dbReference type="InterPro" id="IPR007110">
    <property type="entry name" value="Ig-like_dom"/>
</dbReference>
<feature type="domain" description="Ig-like" evidence="2">
    <location>
        <begin position="6"/>
        <end position="98"/>
    </location>
</feature>
<feature type="region of interest" description="Disordered" evidence="1">
    <location>
        <begin position="170"/>
        <end position="199"/>
    </location>
</feature>
<proteinExistence type="predicted"/>
<feature type="non-terminal residue" evidence="3">
    <location>
        <position position="1"/>
    </location>
</feature>
<keyword evidence="4" id="KW-1185">Reference proteome</keyword>
<feature type="compositionally biased region" description="Polar residues" evidence="1">
    <location>
        <begin position="183"/>
        <end position="199"/>
    </location>
</feature>
<protein>
    <recommendedName>
        <fullName evidence="2">Ig-like domain-containing protein</fullName>
    </recommendedName>
</protein>
<evidence type="ECO:0000256" key="1">
    <source>
        <dbReference type="SAM" id="MobiDB-lite"/>
    </source>
</evidence>
<evidence type="ECO:0000313" key="4">
    <source>
        <dbReference type="Proteomes" id="UP001519460"/>
    </source>
</evidence>
<dbReference type="EMBL" id="JACVVK020000244">
    <property type="protein sequence ID" value="KAK7482466.1"/>
    <property type="molecule type" value="Genomic_DNA"/>
</dbReference>
<organism evidence="3 4">
    <name type="scientific">Batillaria attramentaria</name>
    <dbReference type="NCBI Taxonomy" id="370345"/>
    <lineage>
        <taxon>Eukaryota</taxon>
        <taxon>Metazoa</taxon>
        <taxon>Spiralia</taxon>
        <taxon>Lophotrochozoa</taxon>
        <taxon>Mollusca</taxon>
        <taxon>Gastropoda</taxon>
        <taxon>Caenogastropoda</taxon>
        <taxon>Sorbeoconcha</taxon>
        <taxon>Cerithioidea</taxon>
        <taxon>Batillariidae</taxon>
        <taxon>Batillaria</taxon>
    </lineage>
</organism>
<evidence type="ECO:0000259" key="2">
    <source>
        <dbReference type="PROSITE" id="PS50835"/>
    </source>
</evidence>
<dbReference type="AlphaFoldDB" id="A0ABD0K537"/>
<dbReference type="Gene3D" id="2.60.40.10">
    <property type="entry name" value="Immunoglobulins"/>
    <property type="match status" value="1"/>
</dbReference>
<dbReference type="SUPFAM" id="SSF48726">
    <property type="entry name" value="Immunoglobulin"/>
    <property type="match status" value="1"/>
</dbReference>
<sequence>PPTSAPQIHGYSMGSVLRAGSPLTMTCVVIGGKPLVTSVSFSCNGHPDRQPDMTIVGQVQSPLVMEPVRAQDNGIRCTCTAKWARPDLYSLQASVVLSVTGRANSPPPPPVIWHAEENPYTPLGYPFHAPHGDPPPAYSNSIYDTSSNTHSHATEPAGAEGGHVVSVLPPKPGAPPTPYNGHVTHNTTQWTTPTKPGNC</sequence>
<evidence type="ECO:0000313" key="3">
    <source>
        <dbReference type="EMBL" id="KAK7482466.1"/>
    </source>
</evidence>
<dbReference type="PROSITE" id="PS50835">
    <property type="entry name" value="IG_LIKE"/>
    <property type="match status" value="1"/>
</dbReference>
<comment type="caution">
    <text evidence="3">The sequence shown here is derived from an EMBL/GenBank/DDBJ whole genome shotgun (WGS) entry which is preliminary data.</text>
</comment>
<reference evidence="3 4" key="1">
    <citation type="journal article" date="2023" name="Sci. Data">
        <title>Genome assembly of the Korean intertidal mud-creeper Batillaria attramentaria.</title>
        <authorList>
            <person name="Patra A.K."/>
            <person name="Ho P.T."/>
            <person name="Jun S."/>
            <person name="Lee S.J."/>
            <person name="Kim Y."/>
            <person name="Won Y.J."/>
        </authorList>
    </citation>
    <scope>NUCLEOTIDE SEQUENCE [LARGE SCALE GENOMIC DNA]</scope>
    <source>
        <strain evidence="3">Wonlab-2016</strain>
    </source>
</reference>
<dbReference type="InterPro" id="IPR036179">
    <property type="entry name" value="Ig-like_dom_sf"/>
</dbReference>
<dbReference type="Proteomes" id="UP001519460">
    <property type="component" value="Unassembled WGS sequence"/>
</dbReference>
<gene>
    <name evidence="3" type="ORF">BaRGS_00026283</name>
</gene>